<evidence type="ECO:0000259" key="1">
    <source>
        <dbReference type="PROSITE" id="PS51186"/>
    </source>
</evidence>
<comment type="caution">
    <text evidence="2">The sequence shown here is derived from an EMBL/GenBank/DDBJ whole genome shotgun (WGS) entry which is preliminary data.</text>
</comment>
<dbReference type="RefSeq" id="WP_168986612.1">
    <property type="nucleotide sequence ID" value="NZ_CAWPHM010000319.1"/>
</dbReference>
<dbReference type="Gene3D" id="3.40.630.30">
    <property type="match status" value="1"/>
</dbReference>
<dbReference type="InterPro" id="IPR016181">
    <property type="entry name" value="Acyl_CoA_acyltransferase"/>
</dbReference>
<dbReference type="AlphaFoldDB" id="A0A972F5R8"/>
<organism evidence="2 3">
    <name type="scientific">Azoarcus taiwanensis</name>
    <dbReference type="NCBI Taxonomy" id="666964"/>
    <lineage>
        <taxon>Bacteria</taxon>
        <taxon>Pseudomonadati</taxon>
        <taxon>Pseudomonadota</taxon>
        <taxon>Betaproteobacteria</taxon>
        <taxon>Rhodocyclales</taxon>
        <taxon>Zoogloeaceae</taxon>
        <taxon>Azoarcus</taxon>
    </lineage>
</organism>
<dbReference type="Proteomes" id="UP000599523">
    <property type="component" value="Unassembled WGS sequence"/>
</dbReference>
<keyword evidence="3" id="KW-1185">Reference proteome</keyword>
<dbReference type="InterPro" id="IPR000182">
    <property type="entry name" value="GNAT_dom"/>
</dbReference>
<dbReference type="PROSITE" id="PS51186">
    <property type="entry name" value="GNAT"/>
    <property type="match status" value="1"/>
</dbReference>
<gene>
    <name evidence="2" type="ORF">GPA21_02365</name>
</gene>
<dbReference type="GO" id="GO:0016747">
    <property type="term" value="F:acyltransferase activity, transferring groups other than amino-acyl groups"/>
    <property type="evidence" value="ECO:0007669"/>
    <property type="project" value="InterPro"/>
</dbReference>
<evidence type="ECO:0000313" key="2">
    <source>
        <dbReference type="EMBL" id="NMG01819.1"/>
    </source>
</evidence>
<name>A0A972F5R8_9RHOO</name>
<protein>
    <recommendedName>
        <fullName evidence="1">N-acetyltransferase domain-containing protein</fullName>
    </recommendedName>
</protein>
<feature type="domain" description="N-acetyltransferase" evidence="1">
    <location>
        <begin position="37"/>
        <end position="185"/>
    </location>
</feature>
<reference evidence="2" key="1">
    <citation type="submission" date="2019-12" db="EMBL/GenBank/DDBJ databases">
        <title>Comparative genomics gives insights into the taxonomy of the Azoarcus-Aromatoleum group and reveals separate origins of nif in the plant-associated Azoarcus and non-plant-associated Aromatoleum sub-groups.</title>
        <authorList>
            <person name="Lafos M."/>
            <person name="Maluk M."/>
            <person name="Batista M."/>
            <person name="Junghare M."/>
            <person name="Carmona M."/>
            <person name="Faoro H."/>
            <person name="Cruz L.M."/>
            <person name="Battistoni F."/>
            <person name="De Souza E."/>
            <person name="Pedrosa F."/>
            <person name="Chen W.-M."/>
            <person name="Poole P.S."/>
            <person name="Dixon R.A."/>
            <person name="James E.K."/>
        </authorList>
    </citation>
    <scope>NUCLEOTIDE SEQUENCE</scope>
    <source>
        <strain evidence="2">NSC3</strain>
    </source>
</reference>
<dbReference type="SUPFAM" id="SSF55729">
    <property type="entry name" value="Acyl-CoA N-acyltransferases (Nat)"/>
    <property type="match status" value="1"/>
</dbReference>
<accession>A0A972F5R8</accession>
<proteinExistence type="predicted"/>
<evidence type="ECO:0000313" key="3">
    <source>
        <dbReference type="Proteomes" id="UP000599523"/>
    </source>
</evidence>
<sequence length="199" mass="21747">MGPGEFLRFAARRVLRYQSHVVFGHDLADLPPPEWPVGFEPLLLHCNEELPETVVADLVAAAPSNQAYIDDIRQGSAIGLVAYHKGTLAHFAFVMKGSPTLRMLGFNADTALLGNARTFRRFRGRGLQTQSIRARLIAAKHAGFASAVSETALDNHASQKALERAGLARLGTVRFVVALNRLILRHKSFGKPTLSITLL</sequence>
<dbReference type="EMBL" id="WTVM01000008">
    <property type="protein sequence ID" value="NMG01819.1"/>
    <property type="molecule type" value="Genomic_DNA"/>
</dbReference>